<evidence type="ECO:0000256" key="2">
    <source>
        <dbReference type="ARBA" id="ARBA00022679"/>
    </source>
</evidence>
<dbReference type="PANTHER" id="PTHR23416">
    <property type="entry name" value="SIALIC ACID SYNTHASE-RELATED"/>
    <property type="match status" value="1"/>
</dbReference>
<reference evidence="3 4" key="1">
    <citation type="submission" date="2019-07" db="EMBL/GenBank/DDBJ databases">
        <title>Genome sequencing for Formosa sp. PS13.</title>
        <authorList>
            <person name="Park S.-J."/>
        </authorList>
    </citation>
    <scope>NUCLEOTIDE SEQUENCE [LARGE SCALE GENOMIC DNA]</scope>
    <source>
        <strain evidence="3 4">PS13</strain>
    </source>
</reference>
<name>A0A516GQ99_9FLAO</name>
<dbReference type="NCBIfam" id="NF007797">
    <property type="entry name" value="PRK10502.1"/>
    <property type="match status" value="1"/>
</dbReference>
<dbReference type="KEGG" id="fop:FNB79_06840"/>
<evidence type="ECO:0000256" key="1">
    <source>
        <dbReference type="ARBA" id="ARBA00007274"/>
    </source>
</evidence>
<dbReference type="PANTHER" id="PTHR23416:SF23">
    <property type="entry name" value="ACETYLTRANSFERASE C18B11.09C-RELATED"/>
    <property type="match status" value="1"/>
</dbReference>
<proteinExistence type="inferred from homology"/>
<dbReference type="GO" id="GO:0005829">
    <property type="term" value="C:cytosol"/>
    <property type="evidence" value="ECO:0007669"/>
    <property type="project" value="TreeGrafter"/>
</dbReference>
<dbReference type="RefSeq" id="WP_143380606.1">
    <property type="nucleotide sequence ID" value="NZ_CP041637.1"/>
</dbReference>
<dbReference type="Gene3D" id="2.160.10.10">
    <property type="entry name" value="Hexapeptide repeat proteins"/>
    <property type="match status" value="1"/>
</dbReference>
<dbReference type="CDD" id="cd05825">
    <property type="entry name" value="LbH_wcaF_like"/>
    <property type="match status" value="1"/>
</dbReference>
<keyword evidence="4" id="KW-1185">Reference proteome</keyword>
<dbReference type="Proteomes" id="UP000319209">
    <property type="component" value="Chromosome"/>
</dbReference>
<dbReference type="EMBL" id="CP041637">
    <property type="protein sequence ID" value="QDO93704.1"/>
    <property type="molecule type" value="Genomic_DNA"/>
</dbReference>
<gene>
    <name evidence="3" type="primary">wcaF</name>
    <name evidence="3" type="ORF">FNB79_06840</name>
</gene>
<dbReference type="SUPFAM" id="SSF51161">
    <property type="entry name" value="Trimeric LpxA-like enzymes"/>
    <property type="match status" value="1"/>
</dbReference>
<evidence type="ECO:0000313" key="4">
    <source>
        <dbReference type="Proteomes" id="UP000319209"/>
    </source>
</evidence>
<organism evidence="3 4">
    <name type="scientific">Formosa sediminum</name>
    <dbReference type="NCBI Taxonomy" id="2594004"/>
    <lineage>
        <taxon>Bacteria</taxon>
        <taxon>Pseudomonadati</taxon>
        <taxon>Bacteroidota</taxon>
        <taxon>Flavobacteriia</taxon>
        <taxon>Flavobacteriales</taxon>
        <taxon>Flavobacteriaceae</taxon>
        <taxon>Formosa</taxon>
    </lineage>
</organism>
<keyword evidence="2 3" id="KW-0808">Transferase</keyword>
<comment type="similarity">
    <text evidence="1">Belongs to the transferase hexapeptide repeat family.</text>
</comment>
<dbReference type="GO" id="GO:0008374">
    <property type="term" value="F:O-acyltransferase activity"/>
    <property type="evidence" value="ECO:0007669"/>
    <property type="project" value="TreeGrafter"/>
</dbReference>
<protein>
    <submittedName>
        <fullName evidence="3">Colanic acid biosynthesis acetyltransferase WcaF</fullName>
    </submittedName>
</protein>
<dbReference type="InterPro" id="IPR051159">
    <property type="entry name" value="Hexapeptide_acetyltransf"/>
</dbReference>
<sequence>MKTDLSTYNNAWYQPGGKLKRLCWYFINVLFFINPLNPSSGLKVSLLRFFGAKIGSGVVIKPGVNIKYPWLLIVGDYTWIGENVWIDNLAQVTIGNHVCISQEAMLLCGNHNYKKTTFDLMLGEIILEEGAWVGAKSVVCPDVKIESHAILTVNSVATNTLKANYIYQGNPAKEIRKREIK</sequence>
<dbReference type="OrthoDB" id="9814490at2"/>
<evidence type="ECO:0000313" key="3">
    <source>
        <dbReference type="EMBL" id="QDO93704.1"/>
    </source>
</evidence>
<dbReference type="InterPro" id="IPR011004">
    <property type="entry name" value="Trimer_LpxA-like_sf"/>
</dbReference>
<dbReference type="AlphaFoldDB" id="A0A516GQ99"/>
<accession>A0A516GQ99</accession>